<organism evidence="1">
    <name type="scientific">uncultured Caudovirales phage</name>
    <dbReference type="NCBI Taxonomy" id="2100421"/>
    <lineage>
        <taxon>Viruses</taxon>
        <taxon>Duplodnaviria</taxon>
        <taxon>Heunggongvirae</taxon>
        <taxon>Uroviricota</taxon>
        <taxon>Caudoviricetes</taxon>
        <taxon>Peduoviridae</taxon>
        <taxon>Maltschvirus</taxon>
        <taxon>Maltschvirus maltsch</taxon>
    </lineage>
</organism>
<sequence length="85" mass="9161">MVDLENEFFNIRRKKLEKEFAKAALALMEHTGAGAMVLPIANTTPKIFIAIGDANQICGMLLNEKAAVSAVESAVKEMPNASQPT</sequence>
<protein>
    <submittedName>
        <fullName evidence="1">Uncharacterized protein</fullName>
    </submittedName>
</protein>
<name>A0A6J5KR22_9CAUD</name>
<dbReference type="EMBL" id="LR796170">
    <property type="protein sequence ID" value="CAB4123297.1"/>
    <property type="molecule type" value="Genomic_DNA"/>
</dbReference>
<proteinExistence type="predicted"/>
<accession>A0A6J5KR22</accession>
<reference evidence="1" key="1">
    <citation type="submission" date="2020-04" db="EMBL/GenBank/DDBJ databases">
        <authorList>
            <person name="Chiriac C."/>
            <person name="Salcher M."/>
            <person name="Ghai R."/>
            <person name="Kavagutti S V."/>
        </authorList>
    </citation>
    <scope>NUCLEOTIDE SEQUENCE</scope>
</reference>
<gene>
    <name evidence="1" type="ORF">UFOVP40_7</name>
</gene>
<evidence type="ECO:0000313" key="1">
    <source>
        <dbReference type="EMBL" id="CAB4123297.1"/>
    </source>
</evidence>